<dbReference type="PANTHER" id="PTHR30354">
    <property type="entry name" value="GNT FAMILY GLUCONATE TRANSPORTER"/>
    <property type="match status" value="1"/>
</dbReference>
<feature type="transmembrane region" description="Helical" evidence="1">
    <location>
        <begin position="97"/>
        <end position="127"/>
    </location>
</feature>
<dbReference type="InterPro" id="IPR003474">
    <property type="entry name" value="Glcn_transporter"/>
</dbReference>
<feature type="transmembrane region" description="Helical" evidence="1">
    <location>
        <begin position="6"/>
        <end position="36"/>
    </location>
</feature>
<dbReference type="EMBL" id="FOLT01000002">
    <property type="protein sequence ID" value="SFB98629.1"/>
    <property type="molecule type" value="Genomic_DNA"/>
</dbReference>
<dbReference type="RefSeq" id="WP_218147182.1">
    <property type="nucleotide sequence ID" value="NZ_FOLT01000002.1"/>
</dbReference>
<proteinExistence type="predicted"/>
<feature type="transmembrane region" description="Helical" evidence="1">
    <location>
        <begin position="252"/>
        <end position="269"/>
    </location>
</feature>
<dbReference type="Pfam" id="PF02447">
    <property type="entry name" value="GntP_permease"/>
    <property type="match status" value="1"/>
</dbReference>
<evidence type="ECO:0000256" key="1">
    <source>
        <dbReference type="SAM" id="Phobius"/>
    </source>
</evidence>
<keyword evidence="1" id="KW-0472">Membrane</keyword>
<evidence type="ECO:0000313" key="2">
    <source>
        <dbReference type="EMBL" id="SFB98629.1"/>
    </source>
</evidence>
<protein>
    <submittedName>
        <fullName evidence="2">H+/gluconate symporter</fullName>
    </submittedName>
</protein>
<reference evidence="3" key="1">
    <citation type="submission" date="2016-10" db="EMBL/GenBank/DDBJ databases">
        <authorList>
            <person name="Varghese N."/>
            <person name="Submissions S."/>
        </authorList>
    </citation>
    <scope>NUCLEOTIDE SEQUENCE [LARGE SCALE GENOMIC DNA]</scope>
    <source>
        <strain evidence="3">DSM 23664</strain>
    </source>
</reference>
<keyword evidence="3" id="KW-1185">Reference proteome</keyword>
<gene>
    <name evidence="2" type="ORF">SAMN04488102_102102</name>
</gene>
<dbReference type="GO" id="GO:0015128">
    <property type="term" value="F:gluconate transmembrane transporter activity"/>
    <property type="evidence" value="ECO:0007669"/>
    <property type="project" value="InterPro"/>
</dbReference>
<feature type="transmembrane region" description="Helical" evidence="1">
    <location>
        <begin position="407"/>
        <end position="430"/>
    </location>
</feature>
<feature type="transmembrane region" description="Helical" evidence="1">
    <location>
        <begin position="176"/>
        <end position="197"/>
    </location>
</feature>
<feature type="transmembrane region" description="Helical" evidence="1">
    <location>
        <begin position="48"/>
        <end position="71"/>
    </location>
</feature>
<dbReference type="STRING" id="753702.SAMN04488102_102102"/>
<name>A0A1I1FGK5_9LACT</name>
<evidence type="ECO:0000313" key="3">
    <source>
        <dbReference type="Proteomes" id="UP000199612"/>
    </source>
</evidence>
<keyword evidence="1" id="KW-0812">Transmembrane</keyword>
<dbReference type="Proteomes" id="UP000199612">
    <property type="component" value="Unassembled WGS sequence"/>
</dbReference>
<dbReference type="AlphaFoldDB" id="A0A1I1FGK5"/>
<accession>A0A1I1FGK5</accession>
<feature type="transmembrane region" description="Helical" evidence="1">
    <location>
        <begin position="139"/>
        <end position="156"/>
    </location>
</feature>
<keyword evidence="1" id="KW-1133">Transmembrane helix</keyword>
<organism evidence="2 3">
    <name type="scientific">Alkalibacterium subtropicum</name>
    <dbReference type="NCBI Taxonomy" id="753702"/>
    <lineage>
        <taxon>Bacteria</taxon>
        <taxon>Bacillati</taxon>
        <taxon>Bacillota</taxon>
        <taxon>Bacilli</taxon>
        <taxon>Lactobacillales</taxon>
        <taxon>Carnobacteriaceae</taxon>
        <taxon>Alkalibacterium</taxon>
    </lineage>
</organism>
<sequence length="431" mass="45063">MEVLGIIIGLIILMGLAYMGYSIIWVAPLAAGFVAWTGGLDLLEAYTGIYMSGLVGFLQTWFPVFMLSSIFGKLMEDTGMARSIALTLSKVLGEKRAILGVFLSAAVLTYGGISLFVVVFAVYPLALSLFREANLPRRLIPATIALGAFTFTMTALPGTPQIQNLIPMTYFFTTPTAAPIMGVAAALVMAIGGYLYLMWRQNKLVNKGELFVEPKDNTVVEVSDEAPNVLLSLIPLLSVLVTLNLLEWNIVVALLAGIILILLLSLPRIRHIGISSSINGGAKGSVTAILNTSAAVGFGTTVQAVPGFAILTSALMSIPGTPLVSLSVAVNLLAGATGSASGGMGIALEALGEQYYNLSQTSGISAEAFHRVASISSGGLDVLPHNGAVLTLLTITGLTHKDSYMDIAVVGILIPIASVVVAIILASMGLY</sequence>
<dbReference type="GO" id="GO:0005886">
    <property type="term" value="C:plasma membrane"/>
    <property type="evidence" value="ECO:0007669"/>
    <property type="project" value="TreeGrafter"/>
</dbReference>
<dbReference type="PANTHER" id="PTHR30354:SF7">
    <property type="entry name" value="BLL7963 PROTEIN"/>
    <property type="match status" value="1"/>
</dbReference>